<dbReference type="SUPFAM" id="SSF52540">
    <property type="entry name" value="P-loop containing nucleoside triphosphate hydrolases"/>
    <property type="match status" value="1"/>
</dbReference>
<keyword evidence="3" id="KW-1185">Reference proteome</keyword>
<evidence type="ECO:0000313" key="3">
    <source>
        <dbReference type="Proteomes" id="UP000185557"/>
    </source>
</evidence>
<evidence type="ECO:0000313" key="2">
    <source>
        <dbReference type="EMBL" id="OKH44212.1"/>
    </source>
</evidence>
<name>A0A1U7IZ74_9CYAN</name>
<dbReference type="InterPro" id="IPR049945">
    <property type="entry name" value="AAA_22"/>
</dbReference>
<dbReference type="InterPro" id="IPR027417">
    <property type="entry name" value="P-loop_NTPase"/>
</dbReference>
<organism evidence="2 3">
    <name type="scientific">Phormidium tenue NIES-30</name>
    <dbReference type="NCBI Taxonomy" id="549789"/>
    <lineage>
        <taxon>Bacteria</taxon>
        <taxon>Bacillati</taxon>
        <taxon>Cyanobacteriota</taxon>
        <taxon>Cyanophyceae</taxon>
        <taxon>Oscillatoriophycideae</taxon>
        <taxon>Oscillatoriales</taxon>
        <taxon>Oscillatoriaceae</taxon>
        <taxon>Phormidium</taxon>
    </lineage>
</organism>
<dbReference type="Pfam" id="PF13401">
    <property type="entry name" value="AAA_22"/>
    <property type="match status" value="1"/>
</dbReference>
<dbReference type="STRING" id="549789.NIES30_23225"/>
<proteinExistence type="predicted"/>
<reference evidence="2 3" key="1">
    <citation type="submission" date="2016-11" db="EMBL/GenBank/DDBJ databases">
        <title>Draft Genome Sequences of Nine Cyanobacterial Strains from Diverse Habitats.</title>
        <authorList>
            <person name="Zhu T."/>
            <person name="Hou S."/>
            <person name="Lu X."/>
            <person name="Hess W.R."/>
        </authorList>
    </citation>
    <scope>NUCLEOTIDE SEQUENCE [LARGE SCALE GENOMIC DNA]</scope>
    <source>
        <strain evidence="2 3">NIES-30</strain>
    </source>
</reference>
<dbReference type="GO" id="GO:0016887">
    <property type="term" value="F:ATP hydrolysis activity"/>
    <property type="evidence" value="ECO:0007669"/>
    <property type="project" value="InterPro"/>
</dbReference>
<protein>
    <recommendedName>
        <fullName evidence="1">ORC1/DEAH AAA+ ATPase domain-containing protein</fullName>
    </recommendedName>
</protein>
<feature type="domain" description="ORC1/DEAH AAA+ ATPase" evidence="1">
    <location>
        <begin position="59"/>
        <end position="176"/>
    </location>
</feature>
<dbReference type="OrthoDB" id="530419at2"/>
<dbReference type="EMBL" id="MRCG01000025">
    <property type="protein sequence ID" value="OKH44212.1"/>
    <property type="molecule type" value="Genomic_DNA"/>
</dbReference>
<gene>
    <name evidence="2" type="ORF">NIES30_23225</name>
</gene>
<dbReference type="Proteomes" id="UP000185557">
    <property type="component" value="Unassembled WGS sequence"/>
</dbReference>
<sequence length="281" mass="31434">MADSPLAKQVLVEVLAPKFDLQSISNKTAEIEETFRASFIPTEMSSSYFKWLDELRLVKQCGRVIGPRELGKSRSSLNYCEEEKGQFSYVKAWSNSSSRRLFSQILEDIKHAGYKGNRKALQPRLSGSISIFGIESIIVDNADSLQREALLDLKQLHEETSVPIVLVGSHNLDNILGDDLIFSFPSLFEFSPLAEDDFKRTLRTIEVEILNLPEPSNLADGASFETLSLSTGGRMGTLIKVLTKAVLHSLVKGNCRVDESVLENITNFYGQEYIRPKNPQS</sequence>
<evidence type="ECO:0000259" key="1">
    <source>
        <dbReference type="Pfam" id="PF13401"/>
    </source>
</evidence>
<dbReference type="RefSeq" id="WP_073610833.1">
    <property type="nucleotide sequence ID" value="NZ_MRCG01000025.1"/>
</dbReference>
<accession>A0A1U7IZ74</accession>
<dbReference type="AlphaFoldDB" id="A0A1U7IZ74"/>
<comment type="caution">
    <text evidence="2">The sequence shown here is derived from an EMBL/GenBank/DDBJ whole genome shotgun (WGS) entry which is preliminary data.</text>
</comment>